<sequence length="188" mass="21449">MNIPREQYIGFEVTGHKHVYRVTSRCLIDDNLSVYEISRDGKTFEAQEFVKSGLPLNLYLSRKRRIQRLRWSDSFVEEIPVDGANILISYMPQGGIERHWNRRQVGGAIEETEVHCAMTEEDYPVLSSTDQAPTRKSHCGTWSDKAPRSFAQVAATADAQKSQITSPTNKSVHERGRRALQPLANFNR</sequence>
<reference evidence="2 3" key="1">
    <citation type="journal article" date="2024" name="IMA Fungus">
        <title>IMA Genome - F19 : A genome assembly and annotation guide to empower mycologists, including annotated draft genome sequences of Ceratocystis pirilliformis, Diaporthe australafricana, Fusarium ophioides, Paecilomyces lecythidis, and Sporothrix stenoceras.</title>
        <authorList>
            <person name="Aylward J."/>
            <person name="Wilson A.M."/>
            <person name="Visagie C.M."/>
            <person name="Spraker J."/>
            <person name="Barnes I."/>
            <person name="Buitendag C."/>
            <person name="Ceriani C."/>
            <person name="Del Mar Angel L."/>
            <person name="du Plessis D."/>
            <person name="Fuchs T."/>
            <person name="Gasser K."/>
            <person name="Kramer D."/>
            <person name="Li W."/>
            <person name="Munsamy K."/>
            <person name="Piso A."/>
            <person name="Price J.L."/>
            <person name="Sonnekus B."/>
            <person name="Thomas C."/>
            <person name="van der Nest A."/>
            <person name="van Dijk A."/>
            <person name="van Heerden A."/>
            <person name="van Vuuren N."/>
            <person name="Yilmaz N."/>
            <person name="Duong T.A."/>
            <person name="van der Merwe N.A."/>
            <person name="Wingfield M.J."/>
            <person name="Wingfield B.D."/>
        </authorList>
    </citation>
    <scope>NUCLEOTIDE SEQUENCE [LARGE SCALE GENOMIC DNA]</scope>
    <source>
        <strain evidence="2 3">CMW 18300</strain>
    </source>
</reference>
<gene>
    <name evidence="2" type="ORF">Daus18300_013642</name>
</gene>
<comment type="caution">
    <text evidence="2">The sequence shown here is derived from an EMBL/GenBank/DDBJ whole genome shotgun (WGS) entry which is preliminary data.</text>
</comment>
<evidence type="ECO:0000313" key="3">
    <source>
        <dbReference type="Proteomes" id="UP001583177"/>
    </source>
</evidence>
<keyword evidence="3" id="KW-1185">Reference proteome</keyword>
<proteinExistence type="predicted"/>
<feature type="region of interest" description="Disordered" evidence="1">
    <location>
        <begin position="157"/>
        <end position="188"/>
    </location>
</feature>
<feature type="compositionally biased region" description="Polar residues" evidence="1">
    <location>
        <begin position="159"/>
        <end position="170"/>
    </location>
</feature>
<dbReference type="Proteomes" id="UP001583177">
    <property type="component" value="Unassembled WGS sequence"/>
</dbReference>
<dbReference type="EMBL" id="JAWRVE010000221">
    <property type="protein sequence ID" value="KAL1848316.1"/>
    <property type="molecule type" value="Genomic_DNA"/>
</dbReference>
<evidence type="ECO:0000256" key="1">
    <source>
        <dbReference type="SAM" id="MobiDB-lite"/>
    </source>
</evidence>
<accession>A0ABR3VY95</accession>
<name>A0ABR3VY95_9PEZI</name>
<organism evidence="2 3">
    <name type="scientific">Diaporthe australafricana</name>
    <dbReference type="NCBI Taxonomy" id="127596"/>
    <lineage>
        <taxon>Eukaryota</taxon>
        <taxon>Fungi</taxon>
        <taxon>Dikarya</taxon>
        <taxon>Ascomycota</taxon>
        <taxon>Pezizomycotina</taxon>
        <taxon>Sordariomycetes</taxon>
        <taxon>Sordariomycetidae</taxon>
        <taxon>Diaporthales</taxon>
        <taxon>Diaporthaceae</taxon>
        <taxon>Diaporthe</taxon>
    </lineage>
</organism>
<protein>
    <submittedName>
        <fullName evidence="2">Uncharacterized protein</fullName>
    </submittedName>
</protein>
<evidence type="ECO:0000313" key="2">
    <source>
        <dbReference type="EMBL" id="KAL1848316.1"/>
    </source>
</evidence>